<comment type="caution">
    <text evidence="1">The sequence shown here is derived from an EMBL/GenBank/DDBJ whole genome shotgun (WGS) entry which is preliminary data.</text>
</comment>
<organism evidence="1 2">
    <name type="scientific">Dactylosporangium cerinum</name>
    <dbReference type="NCBI Taxonomy" id="1434730"/>
    <lineage>
        <taxon>Bacteria</taxon>
        <taxon>Bacillati</taxon>
        <taxon>Actinomycetota</taxon>
        <taxon>Actinomycetes</taxon>
        <taxon>Micromonosporales</taxon>
        <taxon>Micromonosporaceae</taxon>
        <taxon>Dactylosporangium</taxon>
    </lineage>
</organism>
<protein>
    <submittedName>
        <fullName evidence="1">DNA sulfur modification protein DndB</fullName>
    </submittedName>
</protein>
<dbReference type="NCBIfam" id="TIGR03187">
    <property type="entry name" value="DGQHR"/>
    <property type="match status" value="1"/>
</dbReference>
<evidence type="ECO:0000313" key="1">
    <source>
        <dbReference type="EMBL" id="MFC4998551.1"/>
    </source>
</evidence>
<dbReference type="Pfam" id="PF14072">
    <property type="entry name" value="DndB"/>
    <property type="match status" value="1"/>
</dbReference>
<dbReference type="NCBIfam" id="TIGR03233">
    <property type="entry name" value="DNA_S_dndB"/>
    <property type="match status" value="1"/>
</dbReference>
<dbReference type="InterPro" id="IPR017642">
    <property type="entry name" value="DNA_S_mod_DndB"/>
</dbReference>
<dbReference type="CDD" id="cd16412">
    <property type="entry name" value="dndB"/>
    <property type="match status" value="1"/>
</dbReference>
<dbReference type="RefSeq" id="WP_380114806.1">
    <property type="nucleotide sequence ID" value="NZ_JBHSIU010000012.1"/>
</dbReference>
<dbReference type="EMBL" id="JBHSIU010000012">
    <property type="protein sequence ID" value="MFC4998551.1"/>
    <property type="molecule type" value="Genomic_DNA"/>
</dbReference>
<keyword evidence="2" id="KW-1185">Reference proteome</keyword>
<reference evidence="2" key="1">
    <citation type="journal article" date="2019" name="Int. J. Syst. Evol. Microbiol.">
        <title>The Global Catalogue of Microorganisms (GCM) 10K type strain sequencing project: providing services to taxonomists for standard genome sequencing and annotation.</title>
        <authorList>
            <consortium name="The Broad Institute Genomics Platform"/>
            <consortium name="The Broad Institute Genome Sequencing Center for Infectious Disease"/>
            <person name="Wu L."/>
            <person name="Ma J."/>
        </authorList>
    </citation>
    <scope>NUCLEOTIDE SEQUENCE [LARGE SCALE GENOMIC DNA]</scope>
    <source>
        <strain evidence="2">CGMCC 4.7152</strain>
    </source>
</reference>
<proteinExistence type="predicted"/>
<dbReference type="InterPro" id="IPR017601">
    <property type="entry name" value="DGQHR-contain_dom"/>
</dbReference>
<gene>
    <name evidence="1" type="primary">dndB</name>
    <name evidence="1" type="ORF">ACFPIJ_11980</name>
</gene>
<accession>A0ABV9VSP7</accession>
<name>A0ABV9VSP7_9ACTN</name>
<dbReference type="Proteomes" id="UP001595912">
    <property type="component" value="Unassembled WGS sequence"/>
</dbReference>
<sequence>MRDHVERRGVAVVVDDQLEVSSSPALSGVYEYAFPAIRGVQAGRVYFVSMCPLKLLSKMFVWDDDELPAELRAQRTLNRGRIPEIVRYIEENTASYTFSAITASVDASVRFAPAQAAEANSGLGTLRIPMDGRFIINDGQHRRAAIEQALRTNPELGDETIAVVFFLDKGLERCQQMFADLNRHAVRPSPSIGVLYDHRDPLAAVSRTVAAQSPVLRGFVEQASTSLAKASRKMFTLSAVNGSHKALFARVTTLEHPEMVDVATGMWTALDRQFPEWEMIRAKQVHAREIRRDFIHTHGIVLTALGRVCNTLLIDGVSVKRWPQRLAPLSKLDWARTNADLWEGRAMVGGAVTKASNNVVLTTAALRLHLGMPLSPEEQKAEDNRKAHV</sequence>
<evidence type="ECO:0000313" key="2">
    <source>
        <dbReference type="Proteomes" id="UP001595912"/>
    </source>
</evidence>